<dbReference type="VEuPathDB" id="FungiDB:EMCG_04319"/>
<feature type="compositionally biased region" description="Low complexity" evidence="6">
    <location>
        <begin position="72"/>
        <end position="105"/>
    </location>
</feature>
<dbReference type="InterPro" id="IPR002931">
    <property type="entry name" value="Transglutaminase-like"/>
</dbReference>
<dbReference type="EMBL" id="PDND01000061">
    <property type="protein sequence ID" value="PGH33493.1"/>
    <property type="molecule type" value="Genomic_DNA"/>
</dbReference>
<feature type="region of interest" description="Disordered" evidence="6">
    <location>
        <begin position="431"/>
        <end position="487"/>
    </location>
</feature>
<dbReference type="AlphaFoldDB" id="A0A2B7ZJZ2"/>
<dbReference type="GO" id="GO:0006516">
    <property type="term" value="P:glycoprotein catabolic process"/>
    <property type="evidence" value="ECO:0007669"/>
    <property type="project" value="TreeGrafter"/>
</dbReference>
<organism evidence="8 9">
    <name type="scientific">[Emmonsia] crescens</name>
    <dbReference type="NCBI Taxonomy" id="73230"/>
    <lineage>
        <taxon>Eukaryota</taxon>
        <taxon>Fungi</taxon>
        <taxon>Dikarya</taxon>
        <taxon>Ascomycota</taxon>
        <taxon>Pezizomycotina</taxon>
        <taxon>Eurotiomycetes</taxon>
        <taxon>Eurotiomycetidae</taxon>
        <taxon>Onygenales</taxon>
        <taxon>Ajellomycetaceae</taxon>
        <taxon>Emergomyces</taxon>
    </lineage>
</organism>
<evidence type="ECO:0000256" key="6">
    <source>
        <dbReference type="SAM" id="MobiDB-lite"/>
    </source>
</evidence>
<dbReference type="STRING" id="73230.A0A2B7ZJZ2"/>
<dbReference type="Gene3D" id="2.20.25.10">
    <property type="match status" value="1"/>
</dbReference>
<protein>
    <recommendedName>
        <fullName evidence="5">Protein PNG1</fullName>
    </recommendedName>
    <alternativeName>
        <fullName evidence="4">Protein png1</fullName>
    </alternativeName>
</protein>
<evidence type="ECO:0000313" key="9">
    <source>
        <dbReference type="Proteomes" id="UP000226031"/>
    </source>
</evidence>
<dbReference type="PANTHER" id="PTHR12143">
    <property type="entry name" value="PEPTIDE N-GLYCANASE PNGASE -RELATED"/>
    <property type="match status" value="1"/>
</dbReference>
<keyword evidence="2" id="KW-0479">Metal-binding</keyword>
<comment type="caution">
    <text evidence="8">The sequence shown here is derived from an EMBL/GenBank/DDBJ whole genome shotgun (WGS) entry which is preliminary data.</text>
</comment>
<dbReference type="Gene3D" id="3.10.620.30">
    <property type="match status" value="1"/>
</dbReference>
<dbReference type="FunFam" id="2.20.25.10:FF:000011">
    <property type="entry name" value="peptide-N(4)-(N-acetyl-beta- glucosaminyl)asparagine amidase"/>
    <property type="match status" value="1"/>
</dbReference>
<dbReference type="Proteomes" id="UP000226031">
    <property type="component" value="Unassembled WGS sequence"/>
</dbReference>
<dbReference type="SMART" id="SM00460">
    <property type="entry name" value="TGc"/>
    <property type="match status" value="1"/>
</dbReference>
<feature type="compositionally biased region" description="Pro residues" evidence="6">
    <location>
        <begin position="11"/>
        <end position="20"/>
    </location>
</feature>
<accession>A0A2B7ZJZ2</accession>
<evidence type="ECO:0000256" key="3">
    <source>
        <dbReference type="ARBA" id="ARBA00022833"/>
    </source>
</evidence>
<keyword evidence="3" id="KW-0862">Zinc</keyword>
<feature type="compositionally biased region" description="Polar residues" evidence="6">
    <location>
        <begin position="471"/>
        <end position="487"/>
    </location>
</feature>
<evidence type="ECO:0000259" key="7">
    <source>
        <dbReference type="SMART" id="SM00460"/>
    </source>
</evidence>
<evidence type="ECO:0000256" key="1">
    <source>
        <dbReference type="ARBA" id="ARBA00009390"/>
    </source>
</evidence>
<feature type="domain" description="Transglutaminase-like" evidence="7">
    <location>
        <begin position="272"/>
        <end position="327"/>
    </location>
</feature>
<dbReference type="GO" id="GO:0000224">
    <property type="term" value="F:peptide-N4-(N-acetyl-beta-glucosaminyl)asparagine amidase activity"/>
    <property type="evidence" value="ECO:0007669"/>
    <property type="project" value="UniProtKB-ARBA"/>
</dbReference>
<dbReference type="GO" id="GO:0005829">
    <property type="term" value="C:cytosol"/>
    <property type="evidence" value="ECO:0007669"/>
    <property type="project" value="TreeGrafter"/>
</dbReference>
<reference evidence="8 9" key="1">
    <citation type="submission" date="2017-10" db="EMBL/GenBank/DDBJ databases">
        <title>Comparative genomics in systemic dimorphic fungi from Ajellomycetaceae.</title>
        <authorList>
            <person name="Munoz J.F."/>
            <person name="Mcewen J.G."/>
            <person name="Clay O.K."/>
            <person name="Cuomo C.A."/>
        </authorList>
    </citation>
    <scope>NUCLEOTIDE SEQUENCE [LARGE SCALE GENOMIC DNA]</scope>
    <source>
        <strain evidence="8 9">UAMH4076</strain>
    </source>
</reference>
<feature type="region of interest" description="Disordered" evidence="6">
    <location>
        <begin position="1"/>
        <end position="128"/>
    </location>
</feature>
<dbReference type="FunFam" id="3.10.620.30:FF:000004">
    <property type="entry name" value="Peptidase (PNG1)"/>
    <property type="match status" value="1"/>
</dbReference>
<dbReference type="GO" id="GO:0036503">
    <property type="term" value="P:ERAD pathway"/>
    <property type="evidence" value="ECO:0007669"/>
    <property type="project" value="UniProtKB-ARBA"/>
</dbReference>
<evidence type="ECO:0000256" key="2">
    <source>
        <dbReference type="ARBA" id="ARBA00022723"/>
    </source>
</evidence>
<sequence length="487" mass="55292">MADRPPHRPGGRPPRSPRSSPPSSTSAYDASQLTKQFEQLLRTRRLNSLQERSRSRTASPSPVSAPAPAPAPSTSISTSSHRSSSQHQPQHQQQHQPQHQQQQQQPQPPQQPPSYSLRSLPLVPAPPQDPTSFKFRNLLHVLSVTPTKYENPGLLDEALAVIPLDRLYAEADEECQILQAEAASMGENVKPQWGYQDCVIKALLRWFKRSFFQFVNNPPCSVCYSPTIAHGMTPPTPDETARGATRVELYRCSDATCGANERFPRYSDVWALLQARRGRVGEWANCFSMLCRAVGGRVRWVWNSEDYVWTEVYSEHQKRWIHVDACEEAWDNPRLYTEGWNRKMAYCVAFSIDGATDVTRRYVRNPAKHGMSRTRAPEEVLLWVIHEIRRMRRENLSKDERRRLMKEDEREERELRGYMAQAIATEINNLFPNGRISNNGNGGTSGNEASSDETKVPVTMQNGSVEWVNPTPGQTGQPNPDRSNQGR</sequence>
<evidence type="ECO:0000256" key="4">
    <source>
        <dbReference type="ARBA" id="ARBA00071430"/>
    </source>
</evidence>
<comment type="similarity">
    <text evidence="1">Belongs to the transglutaminase-like superfamily. PNGase family.</text>
</comment>
<dbReference type="InterPro" id="IPR038765">
    <property type="entry name" value="Papain-like_cys_pep_sf"/>
</dbReference>
<evidence type="ECO:0000256" key="5">
    <source>
        <dbReference type="ARBA" id="ARBA00071953"/>
    </source>
</evidence>
<keyword evidence="9" id="KW-1185">Reference proteome</keyword>
<dbReference type="PANTHER" id="PTHR12143:SF19">
    <property type="entry name" value="PEPTIDE-N(4)-(N-ACETYL-BETA-GLUCOSAMINYL)ASPARAGINE AMIDASE"/>
    <property type="match status" value="1"/>
</dbReference>
<dbReference type="SUPFAM" id="SSF54001">
    <property type="entry name" value="Cysteine proteinases"/>
    <property type="match status" value="1"/>
</dbReference>
<name>A0A2B7ZJZ2_9EURO</name>
<dbReference type="GO" id="GO:0005634">
    <property type="term" value="C:nucleus"/>
    <property type="evidence" value="ECO:0007669"/>
    <property type="project" value="TreeGrafter"/>
</dbReference>
<evidence type="ECO:0000313" key="8">
    <source>
        <dbReference type="EMBL" id="PGH33493.1"/>
    </source>
</evidence>
<dbReference type="GO" id="GO:0046872">
    <property type="term" value="F:metal ion binding"/>
    <property type="evidence" value="ECO:0007669"/>
    <property type="project" value="UniProtKB-KW"/>
</dbReference>
<dbReference type="Pfam" id="PF01841">
    <property type="entry name" value="Transglut_core"/>
    <property type="match status" value="1"/>
</dbReference>
<gene>
    <name evidence="8" type="ORF">GX50_03649</name>
</gene>
<feature type="compositionally biased region" description="Polar residues" evidence="6">
    <location>
        <begin position="25"/>
        <end position="37"/>
    </location>
</feature>
<dbReference type="InterPro" id="IPR050883">
    <property type="entry name" value="PNGase"/>
</dbReference>
<proteinExistence type="inferred from homology"/>